<evidence type="ECO:0000313" key="3">
    <source>
        <dbReference type="Proteomes" id="UP000824265"/>
    </source>
</evidence>
<protein>
    <submittedName>
        <fullName evidence="2">Zinc-ribbon domain-containing protein</fullName>
    </submittedName>
</protein>
<reference evidence="2" key="1">
    <citation type="journal article" date="2021" name="PeerJ">
        <title>Extensive microbial diversity within the chicken gut microbiome revealed by metagenomics and culture.</title>
        <authorList>
            <person name="Gilroy R."/>
            <person name="Ravi A."/>
            <person name="Getino M."/>
            <person name="Pursley I."/>
            <person name="Horton D.L."/>
            <person name="Alikhan N.F."/>
            <person name="Baker D."/>
            <person name="Gharbi K."/>
            <person name="Hall N."/>
            <person name="Watson M."/>
            <person name="Adriaenssens E.M."/>
            <person name="Foster-Nyarko E."/>
            <person name="Jarju S."/>
            <person name="Secka A."/>
            <person name="Antonio M."/>
            <person name="Oren A."/>
            <person name="Chaudhuri R.R."/>
            <person name="La Ragione R."/>
            <person name="Hildebrand F."/>
            <person name="Pallen M.J."/>
        </authorList>
    </citation>
    <scope>NUCLEOTIDE SEQUENCE</scope>
    <source>
        <strain evidence="2">CHK195-6426</strain>
    </source>
</reference>
<evidence type="ECO:0000313" key="2">
    <source>
        <dbReference type="EMBL" id="HIW80217.1"/>
    </source>
</evidence>
<keyword evidence="1" id="KW-1133">Transmembrane helix</keyword>
<keyword evidence="1" id="KW-0472">Membrane</keyword>
<comment type="caution">
    <text evidence="2">The sequence shown here is derived from an EMBL/GenBank/DDBJ whole genome shotgun (WGS) entry which is preliminary data.</text>
</comment>
<keyword evidence="1" id="KW-0812">Transmembrane</keyword>
<dbReference type="Proteomes" id="UP000824265">
    <property type="component" value="Unassembled WGS sequence"/>
</dbReference>
<evidence type="ECO:0000256" key="1">
    <source>
        <dbReference type="SAM" id="Phobius"/>
    </source>
</evidence>
<dbReference type="Gene3D" id="2.20.28.30">
    <property type="entry name" value="RNA polymerase ii, chain L"/>
    <property type="match status" value="1"/>
</dbReference>
<reference evidence="2" key="2">
    <citation type="submission" date="2021-04" db="EMBL/GenBank/DDBJ databases">
        <authorList>
            <person name="Gilroy R."/>
        </authorList>
    </citation>
    <scope>NUCLEOTIDE SEQUENCE</scope>
    <source>
        <strain evidence="2">CHK195-6426</strain>
    </source>
</reference>
<dbReference type="EMBL" id="DXGH01000008">
    <property type="protein sequence ID" value="HIW80217.1"/>
    <property type="molecule type" value="Genomic_DNA"/>
</dbReference>
<organism evidence="2 3">
    <name type="scientific">Candidatus Acetatifactor stercoripullorum</name>
    <dbReference type="NCBI Taxonomy" id="2838414"/>
    <lineage>
        <taxon>Bacteria</taxon>
        <taxon>Bacillati</taxon>
        <taxon>Bacillota</taxon>
        <taxon>Clostridia</taxon>
        <taxon>Lachnospirales</taxon>
        <taxon>Lachnospiraceae</taxon>
        <taxon>Acetatifactor</taxon>
    </lineage>
</organism>
<feature type="transmembrane region" description="Helical" evidence="1">
    <location>
        <begin position="20"/>
        <end position="53"/>
    </location>
</feature>
<name>A0A9D1UA52_9FIRM</name>
<proteinExistence type="predicted"/>
<gene>
    <name evidence="2" type="ORF">H9742_01600</name>
</gene>
<accession>A0A9D1UA52</accession>
<sequence length="130" mass="15872">MREKLQRFMWGRYGSDRLNQFLMIAALVCLVISFFGGNLFYLFALALMIYVYFRMFSRNIAKRSAENQWYLKKEMKVRGFFQKKKREWKQLKEYHIYRCPNCRQKIRVPRGKGRIAIRCRKCGTEFIKKS</sequence>
<dbReference type="RefSeq" id="WP_318704919.1">
    <property type="nucleotide sequence ID" value="NZ_CALWMU010000001.1"/>
</dbReference>
<dbReference type="AlphaFoldDB" id="A0A9D1UA52"/>